<evidence type="ECO:0000313" key="3">
    <source>
        <dbReference type="Proteomes" id="UP001059272"/>
    </source>
</evidence>
<dbReference type="AlphaFoldDB" id="A0AAE9NQ80"/>
<keyword evidence="1" id="KW-0812">Transmembrane</keyword>
<dbReference type="Proteomes" id="UP001059272">
    <property type="component" value="Chromosome"/>
</dbReference>
<organism evidence="2 3">
    <name type="scientific">Pectobacterium polonicum</name>
    <dbReference type="NCBI Taxonomy" id="2485124"/>
    <lineage>
        <taxon>Bacteria</taxon>
        <taxon>Pseudomonadati</taxon>
        <taxon>Pseudomonadota</taxon>
        <taxon>Gammaproteobacteria</taxon>
        <taxon>Enterobacterales</taxon>
        <taxon>Pectobacteriaceae</taxon>
        <taxon>Pectobacterium</taxon>
    </lineage>
</organism>
<proteinExistence type="predicted"/>
<reference evidence="2" key="1">
    <citation type="submission" date="2021-12" db="EMBL/GenBank/DDBJ databases">
        <title>Genome sequence of novel Pectobacterium sp. causing blackleg.</title>
        <authorList>
            <person name="Wang J."/>
        </authorList>
    </citation>
    <scope>NUCLEOTIDE SEQUENCE</scope>
    <source>
        <strain evidence="2">BY21311</strain>
    </source>
</reference>
<evidence type="ECO:0000313" key="2">
    <source>
        <dbReference type="EMBL" id="UVO06973.1"/>
    </source>
</evidence>
<dbReference type="EMBL" id="CP090065">
    <property type="protein sequence ID" value="UVO06973.1"/>
    <property type="molecule type" value="Genomic_DNA"/>
</dbReference>
<feature type="transmembrane region" description="Helical" evidence="1">
    <location>
        <begin position="107"/>
        <end position="126"/>
    </location>
</feature>
<dbReference type="KEGG" id="ppoo:LW347_13755"/>
<evidence type="ECO:0000256" key="1">
    <source>
        <dbReference type="SAM" id="Phobius"/>
    </source>
</evidence>
<keyword evidence="1" id="KW-1133">Transmembrane helix</keyword>
<keyword evidence="1" id="KW-0472">Membrane</keyword>
<feature type="transmembrane region" description="Helical" evidence="1">
    <location>
        <begin position="71"/>
        <end position="87"/>
    </location>
</feature>
<sequence>MPLEQCYPFNLTSFASLAFDCFALDKTAPKYFGFAELISGLALTLVVWTVADLRYKFRIDTASLPVRSTSLVITLIVGALALLTDYWRASQSRVPAGGWLTQESWQLFLGASFFLVLSIWLWLAFFRPPRFSNWNSNKFAQSVEMHLLRGSPTDLAVIGDELSSSVSRIVNYSPENSLPGQMTMTQEHALRLLMAMGSPKFCRAIVEGSPRLIINLFNAVSDQRRFSDEIKIIAKNIVTAAIENRNSFLYSEQDFYSSGLEGITRPVTTALCQSPELIRNIDTLLSPEYSQMKLWDIDQWKAYFRLVLEAFTIHVKGSPASKPNSLHWAYLKIERIYADLSEELELTELRYNDDLDLRLRTLGTFIKDMVTVLDGINQQGKAYVDHAPLDIAQLIFSLIQAASSVRSPRRVSRKIQYKLIWDDILNSSELRNEVGRRILNELHFKLWSSMTVSPDLDSLRLVGYCLNVMGFTPPKENEKFGSSWRNLHIQLIDWVKRNIAPILKAYPNIDRECFVDGMSYDEKKNKLVIRYVNEDGTGESYEYLEVDAVKTNPTQ</sequence>
<gene>
    <name evidence="2" type="ORF">LW347_13755</name>
</gene>
<dbReference type="RefSeq" id="WP_258882616.1">
    <property type="nucleotide sequence ID" value="NZ_CP090065.1"/>
</dbReference>
<protein>
    <submittedName>
        <fullName evidence="2">Uncharacterized protein</fullName>
    </submittedName>
</protein>
<feature type="transmembrane region" description="Helical" evidence="1">
    <location>
        <begin position="31"/>
        <end position="51"/>
    </location>
</feature>
<name>A0AAE9NQ80_9GAMM</name>
<accession>A0AAE9NQ80</accession>